<dbReference type="NCBIfam" id="TIGR02481">
    <property type="entry name" value="hemeryth_dom"/>
    <property type="match status" value="1"/>
</dbReference>
<keyword evidence="2" id="KW-0813">Transport</keyword>
<proteinExistence type="inferred from homology"/>
<dbReference type="InterPro" id="IPR016131">
    <property type="entry name" value="Haemerythrin_Fe_BS"/>
</dbReference>
<dbReference type="GO" id="GO:0046872">
    <property type="term" value="F:metal ion binding"/>
    <property type="evidence" value="ECO:0007669"/>
    <property type="project" value="UniProtKB-KW"/>
</dbReference>
<evidence type="ECO:0000256" key="2">
    <source>
        <dbReference type="ARBA" id="ARBA00022621"/>
    </source>
</evidence>
<comment type="similarity">
    <text evidence="1">Belongs to the hemerythrin family.</text>
</comment>
<dbReference type="Pfam" id="PF01814">
    <property type="entry name" value="Hemerythrin"/>
    <property type="match status" value="1"/>
</dbReference>
<evidence type="ECO:0000256" key="3">
    <source>
        <dbReference type="ARBA" id="ARBA00022723"/>
    </source>
</evidence>
<keyword evidence="2" id="KW-0561">Oxygen transport</keyword>
<comment type="caution">
    <text evidence="6">The sequence shown here is derived from an EMBL/GenBank/DDBJ whole genome shotgun (WGS) entry which is preliminary data.</text>
</comment>
<evidence type="ECO:0000256" key="4">
    <source>
        <dbReference type="ARBA" id="ARBA00023004"/>
    </source>
</evidence>
<dbReference type="InterPro" id="IPR035938">
    <property type="entry name" value="Hemerythrin-like_sf"/>
</dbReference>
<dbReference type="Gene3D" id="1.20.120.50">
    <property type="entry name" value="Hemerythrin-like"/>
    <property type="match status" value="1"/>
</dbReference>
<evidence type="ECO:0000256" key="1">
    <source>
        <dbReference type="ARBA" id="ARBA00010587"/>
    </source>
</evidence>
<accession>A0A5A9XMD2</accession>
<name>A0A5A9XMD2_9BACT</name>
<dbReference type="OrthoDB" id="9774644at2"/>
<dbReference type="PANTHER" id="PTHR37164">
    <property type="entry name" value="BACTERIOHEMERYTHRIN"/>
    <property type="match status" value="1"/>
</dbReference>
<dbReference type="InterPro" id="IPR012827">
    <property type="entry name" value="Hemerythrin_metal-bd"/>
</dbReference>
<dbReference type="AlphaFoldDB" id="A0A5A9XMD2"/>
<dbReference type="CDD" id="cd12107">
    <property type="entry name" value="Hemerythrin"/>
    <property type="match status" value="1"/>
</dbReference>
<dbReference type="PANTHER" id="PTHR37164:SF1">
    <property type="entry name" value="BACTERIOHEMERYTHRIN"/>
    <property type="match status" value="1"/>
</dbReference>
<dbReference type="Proteomes" id="UP000324298">
    <property type="component" value="Unassembled WGS sequence"/>
</dbReference>
<keyword evidence="4" id="KW-0408">Iron</keyword>
<gene>
    <name evidence="6" type="ORF">ET418_05000</name>
</gene>
<sequence length="143" mass="16919">MEHFTWNSTYSVADEELDNHHKDLFGIFNRLYDTCLKKNEASPLGAVIEELLSYSAYHFHAEEQHMKDLDYGGLEQHIVQHRAFAARIDKYHHAHVANEVLVSKEIVLHLWKWLIDHVMTEDKKYSFKQKRPAQRSHHDGRQA</sequence>
<dbReference type="GO" id="GO:0005344">
    <property type="term" value="F:oxygen carrier activity"/>
    <property type="evidence" value="ECO:0007669"/>
    <property type="project" value="UniProtKB-KW"/>
</dbReference>
<feature type="domain" description="Hemerythrin-like" evidence="5">
    <location>
        <begin position="14"/>
        <end position="125"/>
    </location>
</feature>
<evidence type="ECO:0000313" key="7">
    <source>
        <dbReference type="Proteomes" id="UP000324298"/>
    </source>
</evidence>
<dbReference type="NCBIfam" id="NF033749">
    <property type="entry name" value="bact_hemeryth"/>
    <property type="match status" value="1"/>
</dbReference>
<dbReference type="EMBL" id="SRSD01000002">
    <property type="protein sequence ID" value="KAA0894312.1"/>
    <property type="molecule type" value="Genomic_DNA"/>
</dbReference>
<protein>
    <submittedName>
        <fullName evidence="6">Bacteriohemerythrin</fullName>
    </submittedName>
</protein>
<evidence type="ECO:0000313" key="6">
    <source>
        <dbReference type="EMBL" id="KAA0894312.1"/>
    </source>
</evidence>
<reference evidence="6 7" key="1">
    <citation type="submission" date="2019-04" db="EMBL/GenBank/DDBJ databases">
        <title>Geobacter ruber sp. nov., ferric-reducing bacteria isolated from paddy soil.</title>
        <authorList>
            <person name="Xu Z."/>
            <person name="Masuda Y."/>
            <person name="Itoh H."/>
            <person name="Senoo K."/>
        </authorList>
    </citation>
    <scope>NUCLEOTIDE SEQUENCE [LARGE SCALE GENOMIC DNA]</scope>
    <source>
        <strain evidence="6 7">Red88</strain>
    </source>
</reference>
<keyword evidence="3" id="KW-0479">Metal-binding</keyword>
<dbReference type="InterPro" id="IPR012312">
    <property type="entry name" value="Hemerythrin-like"/>
</dbReference>
<dbReference type="RefSeq" id="WP_149306469.1">
    <property type="nucleotide sequence ID" value="NZ_SRSD01000002.1"/>
</dbReference>
<dbReference type="SUPFAM" id="SSF47188">
    <property type="entry name" value="Hemerythrin-like"/>
    <property type="match status" value="1"/>
</dbReference>
<keyword evidence="7" id="KW-1185">Reference proteome</keyword>
<organism evidence="6 7">
    <name type="scientific">Oryzomonas rubra</name>
    <dbReference type="NCBI Taxonomy" id="2509454"/>
    <lineage>
        <taxon>Bacteria</taxon>
        <taxon>Pseudomonadati</taxon>
        <taxon>Thermodesulfobacteriota</taxon>
        <taxon>Desulfuromonadia</taxon>
        <taxon>Geobacterales</taxon>
        <taxon>Geobacteraceae</taxon>
        <taxon>Oryzomonas</taxon>
    </lineage>
</organism>
<dbReference type="InterPro" id="IPR050669">
    <property type="entry name" value="Hemerythrin"/>
</dbReference>
<dbReference type="PROSITE" id="PS00550">
    <property type="entry name" value="HEMERYTHRINS"/>
    <property type="match status" value="1"/>
</dbReference>
<evidence type="ECO:0000259" key="5">
    <source>
        <dbReference type="Pfam" id="PF01814"/>
    </source>
</evidence>